<name>A0A660SL96_UNCW3</name>
<dbReference type="InterPro" id="IPR039448">
    <property type="entry name" value="Beta_helix"/>
</dbReference>
<dbReference type="InterPro" id="IPR011050">
    <property type="entry name" value="Pectin_lyase_fold/virulence"/>
</dbReference>
<dbReference type="PANTHER" id="PTHR22990">
    <property type="entry name" value="F-BOX ONLY PROTEIN"/>
    <property type="match status" value="1"/>
</dbReference>
<evidence type="ECO:0000256" key="1">
    <source>
        <dbReference type="ARBA" id="ARBA00022737"/>
    </source>
</evidence>
<feature type="domain" description="Right handed beta helix" evidence="2">
    <location>
        <begin position="214"/>
        <end position="266"/>
    </location>
</feature>
<evidence type="ECO:0000313" key="3">
    <source>
        <dbReference type="EMBL" id="RKX71615.1"/>
    </source>
</evidence>
<dbReference type="SUPFAM" id="SSF51126">
    <property type="entry name" value="Pectin lyase-like"/>
    <property type="match status" value="1"/>
</dbReference>
<keyword evidence="1" id="KW-0677">Repeat</keyword>
<gene>
    <name evidence="3" type="ORF">DRP53_01010</name>
</gene>
<dbReference type="PANTHER" id="PTHR22990:SF15">
    <property type="entry name" value="F-BOX ONLY PROTEIN 10"/>
    <property type="match status" value="1"/>
</dbReference>
<dbReference type="InterPro" id="IPR012334">
    <property type="entry name" value="Pectin_lyas_fold"/>
</dbReference>
<dbReference type="InterPro" id="IPR051550">
    <property type="entry name" value="SCF-Subunits/Alg-Epimerases"/>
</dbReference>
<evidence type="ECO:0000313" key="4">
    <source>
        <dbReference type="Proteomes" id="UP000268469"/>
    </source>
</evidence>
<dbReference type="EMBL" id="QNBE01000005">
    <property type="protein sequence ID" value="RKX71615.1"/>
    <property type="molecule type" value="Genomic_DNA"/>
</dbReference>
<dbReference type="InterPro" id="IPR006626">
    <property type="entry name" value="PbH1"/>
</dbReference>
<reference evidence="3 4" key="1">
    <citation type="submission" date="2018-06" db="EMBL/GenBank/DDBJ databases">
        <title>Extensive metabolic versatility and redundancy in microbially diverse, dynamic hydrothermal sediments.</title>
        <authorList>
            <person name="Dombrowski N."/>
            <person name="Teske A."/>
            <person name="Baker B.J."/>
        </authorList>
    </citation>
    <scope>NUCLEOTIDE SEQUENCE [LARGE SCALE GENOMIC DNA]</scope>
    <source>
        <strain evidence="3">B36_G15</strain>
    </source>
</reference>
<accession>A0A660SL96</accession>
<sequence>MGLVGIILFLKIWYVHPDSTLNRIRTALDSCRSGDTVLVAAGTYYENIRWPSTAGIKLWSESGPDSTIIDGSNNGSVIEITTGVDTATVISGFTIQWGYNDDGGGIFCDSSSPQIVNNIIQDNTARYLLYFGNGGGIYCRRSSPIIKDNIIMRNSAGDNGGGIYCRENSAPIIIGNRIEYNTAENTRGGGISCNYSSPFIKENVISGNKGLIAGGISCQGSSPMIDSCTISYNTGGGVYCDEGSQPELHFCDIYGNFYYGVENVDSTVIINAEYNWWGDKTGPYHPETNPNGRGDPVSDWVDYEPWLGSQVELGDWRLKRVSSHPAWLIHGPGVVISLPPGCNQAFLYDAAGRVMGRITAITKFRLSPGCYFLLFISPKERWVEKLVVIE</sequence>
<organism evidence="3 4">
    <name type="scientific">candidate division WOR-3 bacterium</name>
    <dbReference type="NCBI Taxonomy" id="2052148"/>
    <lineage>
        <taxon>Bacteria</taxon>
        <taxon>Bacteria division WOR-3</taxon>
    </lineage>
</organism>
<dbReference type="SMART" id="SM00710">
    <property type="entry name" value="PbH1"/>
    <property type="match status" value="4"/>
</dbReference>
<protein>
    <recommendedName>
        <fullName evidence="2">Right handed beta helix domain-containing protein</fullName>
    </recommendedName>
</protein>
<proteinExistence type="predicted"/>
<evidence type="ECO:0000259" key="2">
    <source>
        <dbReference type="Pfam" id="PF13229"/>
    </source>
</evidence>
<dbReference type="Proteomes" id="UP000268469">
    <property type="component" value="Unassembled WGS sequence"/>
</dbReference>
<dbReference type="Pfam" id="PF13229">
    <property type="entry name" value="Beta_helix"/>
    <property type="match status" value="2"/>
</dbReference>
<dbReference type="Gene3D" id="2.160.20.10">
    <property type="entry name" value="Single-stranded right-handed beta-helix, Pectin lyase-like"/>
    <property type="match status" value="2"/>
</dbReference>
<feature type="domain" description="Right handed beta helix" evidence="2">
    <location>
        <begin position="65"/>
        <end position="210"/>
    </location>
</feature>
<dbReference type="AlphaFoldDB" id="A0A660SL96"/>
<comment type="caution">
    <text evidence="3">The sequence shown here is derived from an EMBL/GenBank/DDBJ whole genome shotgun (WGS) entry which is preliminary data.</text>
</comment>